<sequence length="142" mass="15175">MWLNAAVRVCVCVGNRPRRGEGGSRGRREEQAMNDRVTPAMHALPDGEAELTLVVRLPWEDVARLGQEAGRLASQMRRPVTLDEAVSHRLRSSRVAAHAKPAGEQPPAVTAASASVSSLPSRPPAEQARQAIDRINGTAGTA</sequence>
<gene>
    <name evidence="2" type="ORF">GCM10023086_48640</name>
</gene>
<accession>A0ABP8GF29</accession>
<evidence type="ECO:0008006" key="4">
    <source>
        <dbReference type="Google" id="ProtNLM"/>
    </source>
</evidence>
<organism evidence="2 3">
    <name type="scientific">Streptomyces venetus</name>
    <dbReference type="NCBI Taxonomy" id="1701086"/>
    <lineage>
        <taxon>Bacteria</taxon>
        <taxon>Bacillati</taxon>
        <taxon>Actinomycetota</taxon>
        <taxon>Actinomycetes</taxon>
        <taxon>Kitasatosporales</taxon>
        <taxon>Streptomycetaceae</taxon>
        <taxon>Streptomyces</taxon>
    </lineage>
</organism>
<evidence type="ECO:0000313" key="2">
    <source>
        <dbReference type="EMBL" id="GAA4323084.1"/>
    </source>
</evidence>
<feature type="compositionally biased region" description="Low complexity" evidence="1">
    <location>
        <begin position="106"/>
        <end position="120"/>
    </location>
</feature>
<comment type="caution">
    <text evidence="2">The sequence shown here is derived from an EMBL/GenBank/DDBJ whole genome shotgun (WGS) entry which is preliminary data.</text>
</comment>
<dbReference type="Proteomes" id="UP001501115">
    <property type="component" value="Unassembled WGS sequence"/>
</dbReference>
<reference evidence="3" key="1">
    <citation type="journal article" date="2019" name="Int. J. Syst. Evol. Microbiol.">
        <title>The Global Catalogue of Microorganisms (GCM) 10K type strain sequencing project: providing services to taxonomists for standard genome sequencing and annotation.</title>
        <authorList>
            <consortium name="The Broad Institute Genomics Platform"/>
            <consortium name="The Broad Institute Genome Sequencing Center for Infectious Disease"/>
            <person name="Wu L."/>
            <person name="Ma J."/>
        </authorList>
    </citation>
    <scope>NUCLEOTIDE SEQUENCE [LARGE SCALE GENOMIC DNA]</scope>
    <source>
        <strain evidence="3">JCM 31290</strain>
    </source>
</reference>
<evidence type="ECO:0000256" key="1">
    <source>
        <dbReference type="SAM" id="MobiDB-lite"/>
    </source>
</evidence>
<keyword evidence="3" id="KW-1185">Reference proteome</keyword>
<feature type="region of interest" description="Disordered" evidence="1">
    <location>
        <begin position="91"/>
        <end position="142"/>
    </location>
</feature>
<evidence type="ECO:0000313" key="3">
    <source>
        <dbReference type="Proteomes" id="UP001501115"/>
    </source>
</evidence>
<proteinExistence type="predicted"/>
<name>A0ABP8GF29_9ACTN</name>
<dbReference type="EMBL" id="BAABET010000007">
    <property type="protein sequence ID" value="GAA4323084.1"/>
    <property type="molecule type" value="Genomic_DNA"/>
</dbReference>
<protein>
    <recommendedName>
        <fullName evidence="4">DUF721 domain-containing protein</fullName>
    </recommendedName>
</protein>